<feature type="domain" description="Ataxin-10" evidence="7">
    <location>
        <begin position="370"/>
        <end position="468"/>
    </location>
</feature>
<dbReference type="PANTHER" id="PTHR13255:SF0">
    <property type="entry name" value="ATAXIN-10"/>
    <property type="match status" value="1"/>
</dbReference>
<dbReference type="InterPro" id="IPR016024">
    <property type="entry name" value="ARM-type_fold"/>
</dbReference>
<evidence type="ECO:0000259" key="7">
    <source>
        <dbReference type="Pfam" id="PF09759"/>
    </source>
</evidence>
<evidence type="ECO:0000313" key="9">
    <source>
        <dbReference type="Proteomes" id="UP000716291"/>
    </source>
</evidence>
<evidence type="ECO:0000256" key="5">
    <source>
        <dbReference type="ARBA" id="ARBA00044801"/>
    </source>
</evidence>
<comment type="caution">
    <text evidence="8">The sequence shown here is derived from an EMBL/GenBank/DDBJ whole genome shotgun (WGS) entry which is preliminary data.</text>
</comment>
<accession>A0A9P6X243</accession>
<protein>
    <recommendedName>
        <fullName evidence="5">Ataxin-10 homolog</fullName>
    </recommendedName>
    <alternativeName>
        <fullName evidence="6">Copper transport protein 86</fullName>
    </alternativeName>
</protein>
<evidence type="ECO:0000256" key="4">
    <source>
        <dbReference type="ARBA" id="ARBA00044746"/>
    </source>
</evidence>
<keyword evidence="9" id="KW-1185">Reference proteome</keyword>
<keyword evidence="3" id="KW-0131">Cell cycle</keyword>
<keyword evidence="2" id="KW-0132">Cell division</keyword>
<sequence length="472" mass="54440">MSDIVDLLVNYLDGQETAKHIETCLTTLIQKTLQDPHYRQVIQQGSRKEFWICFSPVIKKMTEKDCLVNLIKFARNIVAGDLNNQQLALQYGALKSIQNRLEIEAYDQTMDNSLLLQVSTQAICNMITNHSMAIDVVWQEWMLNGSIWSDILSKNNDNLITSVLVLMINCIRGNKQRCDLMIENGNGRKILGLIVDDLERLHSNEESKSFELGYTIFNEMFLFGYFKQLYTLFKDNLSVLSTRQTILFKLLDSKIHTYKDTLPTFINDRDLEFLCEQFELIAKETVRVILDVKESSSEDLQVEQVSNIYTAIILLFQILNQLLILEAKGLKQSLAHINVISLTLDILGHLRTINLPPAQADHPELGFNFLKRECVRMIGAMCHEDKKIQDEIRELGGIPLILEQFKIDDSNPYLREYATLALRNIMKDNIENQEVIRELEPQEVLQTDELDRMGITPELLKDGKIRIKKTEL</sequence>
<dbReference type="GO" id="GO:0005829">
    <property type="term" value="C:cytosol"/>
    <property type="evidence" value="ECO:0007669"/>
    <property type="project" value="TreeGrafter"/>
</dbReference>
<comment type="function">
    <text evidence="4">May play a role in the regulation of cytokinesis.</text>
</comment>
<evidence type="ECO:0000256" key="3">
    <source>
        <dbReference type="ARBA" id="ARBA00023306"/>
    </source>
</evidence>
<dbReference type="InterPro" id="IPR051374">
    <property type="entry name" value="Ataxin-10/CTR86_families"/>
</dbReference>
<dbReference type="AlphaFoldDB" id="A0A9P6X243"/>
<proteinExistence type="inferred from homology"/>
<dbReference type="GO" id="GO:0051301">
    <property type="term" value="P:cell division"/>
    <property type="evidence" value="ECO:0007669"/>
    <property type="project" value="UniProtKB-KW"/>
</dbReference>
<reference evidence="8" key="1">
    <citation type="journal article" date="2020" name="Microb. Genom.">
        <title>Genetic diversity of clinical and environmental Mucorales isolates obtained from an investigation of mucormycosis cases among solid organ transplant recipients.</title>
        <authorList>
            <person name="Nguyen M.H."/>
            <person name="Kaul D."/>
            <person name="Muto C."/>
            <person name="Cheng S.J."/>
            <person name="Richter R.A."/>
            <person name="Bruno V.M."/>
            <person name="Liu G."/>
            <person name="Beyhan S."/>
            <person name="Sundermann A.J."/>
            <person name="Mounaud S."/>
            <person name="Pasculle A.W."/>
            <person name="Nierman W.C."/>
            <person name="Driscoll E."/>
            <person name="Cumbie R."/>
            <person name="Clancy C.J."/>
            <person name="Dupont C.L."/>
        </authorList>
    </citation>
    <scope>NUCLEOTIDE SEQUENCE</scope>
    <source>
        <strain evidence="8">GL11</strain>
    </source>
</reference>
<gene>
    <name evidence="8" type="ORF">G6F64_010019</name>
</gene>
<dbReference type="Gene3D" id="1.25.10.10">
    <property type="entry name" value="Leucine-rich Repeat Variant"/>
    <property type="match status" value="2"/>
</dbReference>
<evidence type="ECO:0000313" key="8">
    <source>
        <dbReference type="EMBL" id="KAG1303500.1"/>
    </source>
</evidence>
<dbReference type="Pfam" id="PF09759">
    <property type="entry name" value="Atx10homo_assoc"/>
    <property type="match status" value="1"/>
</dbReference>
<name>A0A9P6X243_RHIOR</name>
<evidence type="ECO:0000256" key="1">
    <source>
        <dbReference type="ARBA" id="ARBA00008384"/>
    </source>
</evidence>
<comment type="similarity">
    <text evidence="1">Belongs to the ataxin-10 family.</text>
</comment>
<dbReference type="Proteomes" id="UP000716291">
    <property type="component" value="Unassembled WGS sequence"/>
</dbReference>
<dbReference type="EMBL" id="JAANQT010001958">
    <property type="protein sequence ID" value="KAG1303500.1"/>
    <property type="molecule type" value="Genomic_DNA"/>
</dbReference>
<organism evidence="8 9">
    <name type="scientific">Rhizopus oryzae</name>
    <name type="common">Mucormycosis agent</name>
    <name type="synonym">Rhizopus arrhizus var. delemar</name>
    <dbReference type="NCBI Taxonomy" id="64495"/>
    <lineage>
        <taxon>Eukaryota</taxon>
        <taxon>Fungi</taxon>
        <taxon>Fungi incertae sedis</taxon>
        <taxon>Mucoromycota</taxon>
        <taxon>Mucoromycotina</taxon>
        <taxon>Mucoromycetes</taxon>
        <taxon>Mucorales</taxon>
        <taxon>Mucorineae</taxon>
        <taxon>Rhizopodaceae</taxon>
        <taxon>Rhizopus</taxon>
    </lineage>
</organism>
<dbReference type="PANTHER" id="PTHR13255">
    <property type="entry name" value="ATAXIN-10"/>
    <property type="match status" value="1"/>
</dbReference>
<evidence type="ECO:0000256" key="2">
    <source>
        <dbReference type="ARBA" id="ARBA00022618"/>
    </source>
</evidence>
<dbReference type="SUPFAM" id="SSF48371">
    <property type="entry name" value="ARM repeat"/>
    <property type="match status" value="1"/>
</dbReference>
<evidence type="ECO:0000256" key="6">
    <source>
        <dbReference type="ARBA" id="ARBA00044805"/>
    </source>
</evidence>
<dbReference type="InterPro" id="IPR019156">
    <property type="entry name" value="Ataxin-10_domain"/>
</dbReference>
<dbReference type="InterPro" id="IPR011989">
    <property type="entry name" value="ARM-like"/>
</dbReference>